<evidence type="ECO:0000313" key="4">
    <source>
        <dbReference type="EMBL" id="CAF1310347.1"/>
    </source>
</evidence>
<protein>
    <recommendedName>
        <fullName evidence="3">EF-hand domain-containing protein</fullName>
    </recommendedName>
</protein>
<accession>A0A815EDG6</accession>
<dbReference type="GO" id="GO:0005509">
    <property type="term" value="F:calcium ion binding"/>
    <property type="evidence" value="ECO:0007669"/>
    <property type="project" value="InterPro"/>
</dbReference>
<evidence type="ECO:0000259" key="3">
    <source>
        <dbReference type="PROSITE" id="PS50222"/>
    </source>
</evidence>
<dbReference type="SMART" id="SM00054">
    <property type="entry name" value="EFh"/>
    <property type="match status" value="2"/>
</dbReference>
<evidence type="ECO:0000256" key="1">
    <source>
        <dbReference type="ARBA" id="ARBA00022837"/>
    </source>
</evidence>
<evidence type="ECO:0000313" key="5">
    <source>
        <dbReference type="Proteomes" id="UP000663870"/>
    </source>
</evidence>
<dbReference type="InterPro" id="IPR002048">
    <property type="entry name" value="EF_hand_dom"/>
</dbReference>
<feature type="domain" description="EF-hand" evidence="3">
    <location>
        <begin position="534"/>
        <end position="567"/>
    </location>
</feature>
<dbReference type="Proteomes" id="UP000663870">
    <property type="component" value="Unassembled WGS sequence"/>
</dbReference>
<organism evidence="4 5">
    <name type="scientific">Rotaria sordida</name>
    <dbReference type="NCBI Taxonomy" id="392033"/>
    <lineage>
        <taxon>Eukaryota</taxon>
        <taxon>Metazoa</taxon>
        <taxon>Spiralia</taxon>
        <taxon>Gnathifera</taxon>
        <taxon>Rotifera</taxon>
        <taxon>Eurotatoria</taxon>
        <taxon>Bdelloidea</taxon>
        <taxon>Philodinida</taxon>
        <taxon>Philodinidae</taxon>
        <taxon>Rotaria</taxon>
    </lineage>
</organism>
<sequence>MSGYEYSSYSSSTGATPGIATAAAPSPGAFDASKAIFNQVDRNQDGAIDRHEFQQWVSGGAGAGAAGGGGGIGGATAAFDTGSYELSNISSGGIPTGGAFGVDSGLTGSSFESSTLTSGGISGISGIAGIGGIGGIEGGFSDISGSTFDSTTANAGYDATSIHQAANYTPETNAAWSRYGAEVRGAGLYVDANPQIIRRQVAGGVQTYTQNIRIRFLQPPPLPPPGPIIIKEVRPPQPPVPPPLRVRQQAPPLPQPAPLILRERPPPPPPSQASQTVVRQLPALPVPPRSVIIERIPAAPPRPRDIIIERWIPYGAAAKRKTIVQRAEAAKEYSRPRNVIIQYEPVQVRVIRQFHRLGIVQENPQAYLQRYGAQLLDTQTLIQQARAAGVVEDISPPAGASVATISSSSLSGGAAFSGADVLGVAGGELGGGGGGGGGGSSSFSTGNYQSSQIGGAEGLIGGGFDSGLVEGIGVGGTYGSSNFESSSYLSGTGGGAIGGYGVDLGISGGLPTGYSSSSYESLGGAGAGGAGGVGSFDAAAAAFSSIDTNKDGSLDANEFKQFYQAGL</sequence>
<dbReference type="InterPro" id="IPR018247">
    <property type="entry name" value="EF_Hand_1_Ca_BS"/>
</dbReference>
<dbReference type="EMBL" id="CAJNOL010001197">
    <property type="protein sequence ID" value="CAF1310347.1"/>
    <property type="molecule type" value="Genomic_DNA"/>
</dbReference>
<proteinExistence type="predicted"/>
<dbReference type="Pfam" id="PF13202">
    <property type="entry name" value="EF-hand_5"/>
    <property type="match status" value="2"/>
</dbReference>
<dbReference type="PROSITE" id="PS00018">
    <property type="entry name" value="EF_HAND_1"/>
    <property type="match status" value="2"/>
</dbReference>
<name>A0A815EDG6_9BILA</name>
<dbReference type="AlphaFoldDB" id="A0A815EDG6"/>
<feature type="domain" description="EF-hand" evidence="3">
    <location>
        <begin position="28"/>
        <end position="63"/>
    </location>
</feature>
<gene>
    <name evidence="4" type="ORF">JXQ802_LOCUS29987</name>
</gene>
<feature type="region of interest" description="Disordered" evidence="2">
    <location>
        <begin position="234"/>
        <end position="275"/>
    </location>
</feature>
<keyword evidence="1" id="KW-0106">Calcium</keyword>
<feature type="compositionally biased region" description="Pro residues" evidence="2">
    <location>
        <begin position="235"/>
        <end position="244"/>
    </location>
</feature>
<dbReference type="SUPFAM" id="SSF47473">
    <property type="entry name" value="EF-hand"/>
    <property type="match status" value="1"/>
</dbReference>
<reference evidence="4" key="1">
    <citation type="submission" date="2021-02" db="EMBL/GenBank/DDBJ databases">
        <authorList>
            <person name="Nowell W R."/>
        </authorList>
    </citation>
    <scope>NUCLEOTIDE SEQUENCE</scope>
</reference>
<comment type="caution">
    <text evidence="4">The sequence shown here is derived from an EMBL/GenBank/DDBJ whole genome shotgun (WGS) entry which is preliminary data.</text>
</comment>
<dbReference type="InterPro" id="IPR011992">
    <property type="entry name" value="EF-hand-dom_pair"/>
</dbReference>
<dbReference type="PROSITE" id="PS50222">
    <property type="entry name" value="EF_HAND_2"/>
    <property type="match status" value="2"/>
</dbReference>
<evidence type="ECO:0000256" key="2">
    <source>
        <dbReference type="SAM" id="MobiDB-lite"/>
    </source>
</evidence>
<keyword evidence="5" id="KW-1185">Reference proteome</keyword>